<protein>
    <recommendedName>
        <fullName evidence="3">Methyl-accepting transducer domain-containing protein</fullName>
    </recommendedName>
</protein>
<gene>
    <name evidence="4" type="ORF">SYNTR_0473</name>
</gene>
<dbReference type="Gene3D" id="1.10.287.950">
    <property type="entry name" value="Methyl-accepting chemotaxis protein"/>
    <property type="match status" value="1"/>
</dbReference>
<keyword evidence="1 2" id="KW-0807">Transducer</keyword>
<dbReference type="InterPro" id="IPR036291">
    <property type="entry name" value="NAD(P)-bd_dom_sf"/>
</dbReference>
<dbReference type="PROSITE" id="PS50111">
    <property type="entry name" value="CHEMOTAXIS_TRANSDUC_2"/>
    <property type="match status" value="1"/>
</dbReference>
<sequence length="285" mass="30538">MKRIVIVGAGQGGTSILKSCLGIESIKIEGICDANYDAPGMVIARENNVKTFSDVVQAISLPGINVIIEATGNAKVEEIINENKRDEIAVIDSHGADVMMTVVESREAMIETLHNESEKLANISIELADTMENVTNRIEEVNNSAKLMASRGNNLIDSANDATEHLNETGEVLDFINTIAKQTKLLGLNAAIEAARSGEHGKGFAVVAEEVRKLAENSTLSVERISQILNNIEESVKVITTGVNEAASIVENQAELTQTVSTNVQELEAMSEELSSLAQHLASLS</sequence>
<dbReference type="SMART" id="SM00283">
    <property type="entry name" value="MA"/>
    <property type="match status" value="1"/>
</dbReference>
<organism evidence="4 5">
    <name type="scientific">Candidatus Syntrophocurvum alkaliphilum</name>
    <dbReference type="NCBI Taxonomy" id="2293317"/>
    <lineage>
        <taxon>Bacteria</taxon>
        <taxon>Bacillati</taxon>
        <taxon>Bacillota</taxon>
        <taxon>Clostridia</taxon>
        <taxon>Eubacteriales</taxon>
        <taxon>Syntrophomonadaceae</taxon>
        <taxon>Candidatus Syntrophocurvum</taxon>
    </lineage>
</organism>
<reference evidence="5" key="1">
    <citation type="journal article" date="2019" name="Microbiology">
        <title>Complete Genome Sequence of an Uncultured Bacterium of the Candidate Phylum Bipolaricaulota.</title>
        <authorList>
            <person name="Kadnikov V.V."/>
            <person name="Mardanov A.V."/>
            <person name="Beletsky A.V."/>
            <person name="Frank Y.A."/>
            <person name="Karnachuk O.V."/>
            <person name="Ravin N.V."/>
        </authorList>
    </citation>
    <scope>NUCLEOTIDE SEQUENCE [LARGE SCALE GENOMIC DNA]</scope>
</reference>
<dbReference type="Pfam" id="PF00015">
    <property type="entry name" value="MCPsignal"/>
    <property type="match status" value="1"/>
</dbReference>
<evidence type="ECO:0000256" key="2">
    <source>
        <dbReference type="PROSITE-ProRule" id="PRU00284"/>
    </source>
</evidence>
<dbReference type="PANTHER" id="PTHR32089">
    <property type="entry name" value="METHYL-ACCEPTING CHEMOTAXIS PROTEIN MCPB"/>
    <property type="match status" value="1"/>
</dbReference>
<evidence type="ECO:0000259" key="3">
    <source>
        <dbReference type="PROSITE" id="PS50111"/>
    </source>
</evidence>
<dbReference type="EMBL" id="CP046457">
    <property type="protein sequence ID" value="QGT99066.1"/>
    <property type="molecule type" value="Genomic_DNA"/>
</dbReference>
<dbReference type="KEGG" id="salq:SYNTR_0473"/>
<accession>A0A6I6D7E8</accession>
<evidence type="ECO:0000313" key="4">
    <source>
        <dbReference type="EMBL" id="QGT99066.1"/>
    </source>
</evidence>
<dbReference type="RefSeq" id="WP_156202997.1">
    <property type="nucleotide sequence ID" value="NZ_CP046457.1"/>
</dbReference>
<proteinExistence type="predicted"/>
<dbReference type="SUPFAM" id="SSF58104">
    <property type="entry name" value="Methyl-accepting chemotaxis protein (MCP) signaling domain"/>
    <property type="match status" value="1"/>
</dbReference>
<dbReference type="AlphaFoldDB" id="A0A6I6D7E8"/>
<evidence type="ECO:0000313" key="5">
    <source>
        <dbReference type="Proteomes" id="UP000426444"/>
    </source>
</evidence>
<dbReference type="SUPFAM" id="SSF51735">
    <property type="entry name" value="NAD(P)-binding Rossmann-fold domains"/>
    <property type="match status" value="1"/>
</dbReference>
<dbReference type="OrthoDB" id="3192at2"/>
<dbReference type="Proteomes" id="UP000426444">
    <property type="component" value="Chromosome"/>
</dbReference>
<feature type="domain" description="Methyl-accepting transducer" evidence="3">
    <location>
        <begin position="103"/>
        <end position="285"/>
    </location>
</feature>
<name>A0A6I6D7E8_9FIRM</name>
<dbReference type="InterPro" id="IPR004089">
    <property type="entry name" value="MCPsignal_dom"/>
</dbReference>
<dbReference type="PANTHER" id="PTHR32089:SF112">
    <property type="entry name" value="LYSOZYME-LIKE PROTEIN-RELATED"/>
    <property type="match status" value="1"/>
</dbReference>
<evidence type="ECO:0000256" key="1">
    <source>
        <dbReference type="ARBA" id="ARBA00023224"/>
    </source>
</evidence>
<keyword evidence="5" id="KW-1185">Reference proteome</keyword>
<dbReference type="GO" id="GO:0016020">
    <property type="term" value="C:membrane"/>
    <property type="evidence" value="ECO:0007669"/>
    <property type="project" value="InterPro"/>
</dbReference>
<dbReference type="GO" id="GO:0007165">
    <property type="term" value="P:signal transduction"/>
    <property type="evidence" value="ECO:0007669"/>
    <property type="project" value="UniProtKB-KW"/>
</dbReference>